<accession>A0ABN1KA23</accession>
<feature type="signal peptide" evidence="1">
    <location>
        <begin position="1"/>
        <end position="20"/>
    </location>
</feature>
<dbReference type="PANTHER" id="PTHR37841:SF1">
    <property type="entry name" value="DUF3298 DOMAIN-CONTAINING PROTEIN"/>
    <property type="match status" value="1"/>
</dbReference>
<reference evidence="2 3" key="1">
    <citation type="journal article" date="2019" name="Int. J. Syst. Evol. Microbiol.">
        <title>The Global Catalogue of Microorganisms (GCM) 10K type strain sequencing project: providing services to taxonomists for standard genome sequencing and annotation.</title>
        <authorList>
            <consortium name="The Broad Institute Genomics Platform"/>
            <consortium name="The Broad Institute Genome Sequencing Center for Infectious Disease"/>
            <person name="Wu L."/>
            <person name="Ma J."/>
        </authorList>
    </citation>
    <scope>NUCLEOTIDE SEQUENCE [LARGE SCALE GENOMIC DNA]</scope>
    <source>
        <strain evidence="2 3">JCM 16231</strain>
    </source>
</reference>
<comment type="caution">
    <text evidence="2">The sequence shown here is derived from an EMBL/GenBank/DDBJ whole genome shotgun (WGS) entry which is preliminary data.</text>
</comment>
<keyword evidence="1" id="KW-0732">Signal</keyword>
<dbReference type="PANTHER" id="PTHR37841">
    <property type="entry name" value="GLR2918 PROTEIN"/>
    <property type="match status" value="1"/>
</dbReference>
<evidence type="ECO:0000313" key="2">
    <source>
        <dbReference type="EMBL" id="GAA0759789.1"/>
    </source>
</evidence>
<dbReference type="EMBL" id="BAAAGG010000005">
    <property type="protein sequence ID" value="GAA0759789.1"/>
    <property type="molecule type" value="Genomic_DNA"/>
</dbReference>
<name>A0ABN1KA23_9FLAO</name>
<evidence type="ECO:0000313" key="3">
    <source>
        <dbReference type="Proteomes" id="UP001500185"/>
    </source>
</evidence>
<evidence type="ECO:0008006" key="4">
    <source>
        <dbReference type="Google" id="ProtNLM"/>
    </source>
</evidence>
<keyword evidence="3" id="KW-1185">Reference proteome</keyword>
<proteinExistence type="predicted"/>
<gene>
    <name evidence="2" type="ORF">GCM10009433_18320</name>
</gene>
<dbReference type="Proteomes" id="UP001500185">
    <property type="component" value="Unassembled WGS sequence"/>
</dbReference>
<sequence length="203" mass="22988">MKKLRMISCIILMFPFIGLSQTLENLDFVSPFHEDLAAVQKNDQWAFIDRNGDIVINFRSDLVSTKTENGSYPLFSNGRCLIESKKDGISYFGYIDVSGKKSIEPQFLNAKNFHNGKAIVLQLIKESAGVNTALGKNVIYYKYYEVLINVDGPLEAYLSKEPQNVVLDKSYLINPPEISFTHFSESLYIKKGKSNKITLVKID</sequence>
<evidence type="ECO:0000256" key="1">
    <source>
        <dbReference type="SAM" id="SignalP"/>
    </source>
</evidence>
<dbReference type="RefSeq" id="WP_224454344.1">
    <property type="nucleotide sequence ID" value="NZ_BAAAGG010000005.1"/>
</dbReference>
<organism evidence="2 3">
    <name type="scientific">Psychroflexus lacisalsi</name>
    <dbReference type="NCBI Taxonomy" id="503928"/>
    <lineage>
        <taxon>Bacteria</taxon>
        <taxon>Pseudomonadati</taxon>
        <taxon>Bacteroidota</taxon>
        <taxon>Flavobacteriia</taxon>
        <taxon>Flavobacteriales</taxon>
        <taxon>Flavobacteriaceae</taxon>
        <taxon>Psychroflexus</taxon>
    </lineage>
</organism>
<dbReference type="Pfam" id="PF14903">
    <property type="entry name" value="WG_beta_rep"/>
    <property type="match status" value="2"/>
</dbReference>
<dbReference type="InterPro" id="IPR032774">
    <property type="entry name" value="WG_beta_rep"/>
</dbReference>
<protein>
    <recommendedName>
        <fullName evidence="4">WG repeat-containing protein</fullName>
    </recommendedName>
</protein>
<feature type="chain" id="PRO_5045396293" description="WG repeat-containing protein" evidence="1">
    <location>
        <begin position="21"/>
        <end position="203"/>
    </location>
</feature>